<keyword evidence="3" id="KW-0515">Mutator protein</keyword>
<feature type="domain" description="Nudix hydrolase" evidence="12">
    <location>
        <begin position="28"/>
        <end position="157"/>
    </location>
</feature>
<keyword evidence="4" id="KW-0235">DNA replication</keyword>
<evidence type="ECO:0000256" key="3">
    <source>
        <dbReference type="ARBA" id="ARBA00022457"/>
    </source>
</evidence>
<dbReference type="RefSeq" id="WP_136381968.1">
    <property type="nucleotide sequence ID" value="NZ_SLUB01000106.1"/>
</dbReference>
<evidence type="ECO:0000313" key="13">
    <source>
        <dbReference type="EMBL" id="THE09107.1"/>
    </source>
</evidence>
<protein>
    <recommendedName>
        <fullName evidence="11">8-oxo-dGTP diphosphatase</fullName>
        <ecNumber evidence="11">3.6.1.55</ecNumber>
    </recommendedName>
</protein>
<dbReference type="InterPro" id="IPR015797">
    <property type="entry name" value="NUDIX_hydrolase-like_dom_sf"/>
</dbReference>
<comment type="similarity">
    <text evidence="2">Belongs to the Nudix hydrolase family.</text>
</comment>
<comment type="catalytic activity">
    <reaction evidence="10">
        <text>8-oxo-dGTP + H2O = 8-oxo-dGMP + diphosphate + H(+)</text>
        <dbReference type="Rhea" id="RHEA:31575"/>
        <dbReference type="ChEBI" id="CHEBI:15377"/>
        <dbReference type="ChEBI" id="CHEBI:15378"/>
        <dbReference type="ChEBI" id="CHEBI:33019"/>
        <dbReference type="ChEBI" id="CHEBI:63224"/>
        <dbReference type="ChEBI" id="CHEBI:77896"/>
        <dbReference type="EC" id="3.6.1.55"/>
    </reaction>
</comment>
<dbReference type="EC" id="3.6.1.55" evidence="11"/>
<evidence type="ECO:0000256" key="8">
    <source>
        <dbReference type="ARBA" id="ARBA00022842"/>
    </source>
</evidence>
<evidence type="ECO:0000256" key="2">
    <source>
        <dbReference type="ARBA" id="ARBA00005582"/>
    </source>
</evidence>
<dbReference type="Gene3D" id="3.90.79.10">
    <property type="entry name" value="Nucleoside Triphosphate Pyrophosphohydrolase"/>
    <property type="match status" value="1"/>
</dbReference>
<evidence type="ECO:0000256" key="9">
    <source>
        <dbReference type="ARBA" id="ARBA00023204"/>
    </source>
</evidence>
<dbReference type="SUPFAM" id="SSF55811">
    <property type="entry name" value="Nudix"/>
    <property type="match status" value="1"/>
</dbReference>
<gene>
    <name evidence="13" type="ORF">E1I69_23680</name>
</gene>
<dbReference type="EMBL" id="SLUB01000106">
    <property type="protein sequence ID" value="THE09107.1"/>
    <property type="molecule type" value="Genomic_DNA"/>
</dbReference>
<dbReference type="CDD" id="cd04693">
    <property type="entry name" value="NUDIX_Hydrolase"/>
    <property type="match status" value="1"/>
</dbReference>
<dbReference type="GO" id="GO:0006260">
    <property type="term" value="P:DNA replication"/>
    <property type="evidence" value="ECO:0007669"/>
    <property type="project" value="UniProtKB-KW"/>
</dbReference>
<evidence type="ECO:0000256" key="11">
    <source>
        <dbReference type="ARBA" id="ARBA00038905"/>
    </source>
</evidence>
<dbReference type="PROSITE" id="PS51462">
    <property type="entry name" value="NUDIX"/>
    <property type="match status" value="1"/>
</dbReference>
<keyword evidence="9" id="KW-0234">DNA repair</keyword>
<keyword evidence="7" id="KW-0378">Hydrolase</keyword>
<dbReference type="AlphaFoldDB" id="A0A4S3PIB0"/>
<keyword evidence="6" id="KW-0227">DNA damage</keyword>
<dbReference type="Proteomes" id="UP000306477">
    <property type="component" value="Unassembled WGS sequence"/>
</dbReference>
<evidence type="ECO:0000256" key="1">
    <source>
        <dbReference type="ARBA" id="ARBA00001946"/>
    </source>
</evidence>
<dbReference type="PANTHER" id="PTHR47707">
    <property type="entry name" value="8-OXO-DGTP DIPHOSPHATASE"/>
    <property type="match status" value="1"/>
</dbReference>
<evidence type="ECO:0000256" key="6">
    <source>
        <dbReference type="ARBA" id="ARBA00022763"/>
    </source>
</evidence>
<evidence type="ECO:0000313" key="14">
    <source>
        <dbReference type="Proteomes" id="UP000306477"/>
    </source>
</evidence>
<dbReference type="PANTHER" id="PTHR47707:SF1">
    <property type="entry name" value="NUDIX HYDROLASE FAMILY PROTEIN"/>
    <property type="match status" value="1"/>
</dbReference>
<keyword evidence="14" id="KW-1185">Reference proteome</keyword>
<dbReference type="InterPro" id="IPR000086">
    <property type="entry name" value="NUDIX_hydrolase_dom"/>
</dbReference>
<comment type="cofactor">
    <cofactor evidence="1">
        <name>Mg(2+)</name>
        <dbReference type="ChEBI" id="CHEBI:18420"/>
    </cofactor>
</comment>
<evidence type="ECO:0000256" key="7">
    <source>
        <dbReference type="ARBA" id="ARBA00022801"/>
    </source>
</evidence>
<keyword evidence="8" id="KW-0460">Magnesium</keyword>
<comment type="caution">
    <text evidence="13">The sequence shown here is derived from an EMBL/GenBank/DDBJ whole genome shotgun (WGS) entry which is preliminary data.</text>
</comment>
<evidence type="ECO:0000256" key="4">
    <source>
        <dbReference type="ARBA" id="ARBA00022705"/>
    </source>
</evidence>
<evidence type="ECO:0000256" key="5">
    <source>
        <dbReference type="ARBA" id="ARBA00022723"/>
    </source>
</evidence>
<dbReference type="OrthoDB" id="9786032at2"/>
<dbReference type="GO" id="GO:0046872">
    <property type="term" value="F:metal ion binding"/>
    <property type="evidence" value="ECO:0007669"/>
    <property type="project" value="UniProtKB-KW"/>
</dbReference>
<keyword evidence="5" id="KW-0479">Metal-binding</keyword>
<name>A0A4S3PIB0_9BACI</name>
<evidence type="ECO:0000256" key="10">
    <source>
        <dbReference type="ARBA" id="ARBA00035861"/>
    </source>
</evidence>
<dbReference type="GO" id="GO:0035539">
    <property type="term" value="F:8-oxo-7,8-dihydrodeoxyguanosine triphosphate pyrophosphatase activity"/>
    <property type="evidence" value="ECO:0007669"/>
    <property type="project" value="UniProtKB-EC"/>
</dbReference>
<dbReference type="Pfam" id="PF00293">
    <property type="entry name" value="NUDIX"/>
    <property type="match status" value="1"/>
</dbReference>
<organism evidence="13 14">
    <name type="scientific">Bacillus timonensis</name>
    <dbReference type="NCBI Taxonomy" id="1033734"/>
    <lineage>
        <taxon>Bacteria</taxon>
        <taxon>Bacillati</taxon>
        <taxon>Bacillota</taxon>
        <taxon>Bacilli</taxon>
        <taxon>Bacillales</taxon>
        <taxon>Bacillaceae</taxon>
        <taxon>Bacillus</taxon>
    </lineage>
</organism>
<dbReference type="GO" id="GO:0044716">
    <property type="term" value="F:8-oxo-GDP phosphatase activity"/>
    <property type="evidence" value="ECO:0007669"/>
    <property type="project" value="TreeGrafter"/>
</dbReference>
<dbReference type="GO" id="GO:0006281">
    <property type="term" value="P:DNA repair"/>
    <property type="evidence" value="ECO:0007669"/>
    <property type="project" value="UniProtKB-KW"/>
</dbReference>
<dbReference type="GO" id="GO:0008413">
    <property type="term" value="F:8-oxo-7,8-dihydroguanosine triphosphate pyrophosphatase activity"/>
    <property type="evidence" value="ECO:0007669"/>
    <property type="project" value="TreeGrafter"/>
</dbReference>
<proteinExistence type="inferred from homology"/>
<accession>A0A4S3PIB0</accession>
<dbReference type="GO" id="GO:0044715">
    <property type="term" value="F:8-oxo-dGDP phosphatase activity"/>
    <property type="evidence" value="ECO:0007669"/>
    <property type="project" value="TreeGrafter"/>
</dbReference>
<reference evidence="13 14" key="1">
    <citation type="journal article" date="2019" name="Indoor Air">
        <title>Impacts of indoor surface finishes on bacterial viability.</title>
        <authorList>
            <person name="Hu J."/>
            <person name="Maamar S.B."/>
            <person name="Glawe A.J."/>
            <person name="Gottel N."/>
            <person name="Gilbert J.A."/>
            <person name="Hartmann E.M."/>
        </authorList>
    </citation>
    <scope>NUCLEOTIDE SEQUENCE [LARGE SCALE GENOMIC DNA]</scope>
    <source>
        <strain evidence="13 14">AF060A6</strain>
    </source>
</reference>
<evidence type="ECO:0000259" key="12">
    <source>
        <dbReference type="PROSITE" id="PS51462"/>
    </source>
</evidence>
<sequence>MEVWDIYNKNRNKTNKTHVRGNPLENGDYHIVVHVWIMNKMGEIVLTKRHPNKPYPNLWECPGGSILSGENSLEGAVREVKEEISITLVKSNGKLIRSERRDVFNDFYDIWLFNQNFDITETVLQKDEVSDIKWVTKTELEYMYDSSCIVPTLSYFKDIFQ</sequence>
<dbReference type="InterPro" id="IPR047127">
    <property type="entry name" value="MutT-like"/>
</dbReference>